<evidence type="ECO:0000313" key="1">
    <source>
        <dbReference type="EMBL" id="KAF5330145.1"/>
    </source>
</evidence>
<gene>
    <name evidence="1" type="ORF">D9611_010585</name>
</gene>
<reference evidence="1 2" key="1">
    <citation type="journal article" date="2020" name="ISME J.">
        <title>Uncovering the hidden diversity of litter-decomposition mechanisms in mushroom-forming fungi.</title>
        <authorList>
            <person name="Floudas D."/>
            <person name="Bentzer J."/>
            <person name="Ahren D."/>
            <person name="Johansson T."/>
            <person name="Persson P."/>
            <person name="Tunlid A."/>
        </authorList>
    </citation>
    <scope>NUCLEOTIDE SEQUENCE [LARGE SCALE GENOMIC DNA]</scope>
    <source>
        <strain evidence="1 2">CBS 175.51</strain>
    </source>
</reference>
<dbReference type="AlphaFoldDB" id="A0A8H5FAU1"/>
<name>A0A8H5FAU1_9AGAR</name>
<keyword evidence="2" id="KW-1185">Reference proteome</keyword>
<accession>A0A8H5FAU1</accession>
<dbReference type="EMBL" id="JAACJK010000116">
    <property type="protein sequence ID" value="KAF5330145.1"/>
    <property type="molecule type" value="Genomic_DNA"/>
</dbReference>
<evidence type="ECO:0000313" key="2">
    <source>
        <dbReference type="Proteomes" id="UP000541558"/>
    </source>
</evidence>
<organism evidence="1 2">
    <name type="scientific">Ephemerocybe angulata</name>
    <dbReference type="NCBI Taxonomy" id="980116"/>
    <lineage>
        <taxon>Eukaryota</taxon>
        <taxon>Fungi</taxon>
        <taxon>Dikarya</taxon>
        <taxon>Basidiomycota</taxon>
        <taxon>Agaricomycotina</taxon>
        <taxon>Agaricomycetes</taxon>
        <taxon>Agaricomycetidae</taxon>
        <taxon>Agaricales</taxon>
        <taxon>Agaricineae</taxon>
        <taxon>Psathyrellaceae</taxon>
        <taxon>Ephemerocybe</taxon>
    </lineage>
</organism>
<dbReference type="OrthoDB" id="10330378at2759"/>
<protein>
    <submittedName>
        <fullName evidence="1">Uncharacterized protein</fullName>
    </submittedName>
</protein>
<proteinExistence type="predicted"/>
<comment type="caution">
    <text evidence="1">The sequence shown here is derived from an EMBL/GenBank/DDBJ whole genome shotgun (WGS) entry which is preliminary data.</text>
</comment>
<sequence>MARTPTDYDNRHLVALYDLLQFVSPTLEVLRLCFVAKCTRAFEDQFPRLPKLRELSVHFMELSFVGPGPRYLPDDDSDDGDNSDFDDYEEEMGSTFPLLNKFDVFGVLHFSPFRYWDTLESAAPLLEGLTVPKSQVSHLCRVNEHFGFVVGDESESEKDALREVKTSAWLNNTRPDRRFMAIGLHDEACGVCANPDR</sequence>
<dbReference type="Proteomes" id="UP000541558">
    <property type="component" value="Unassembled WGS sequence"/>
</dbReference>